<gene>
    <name evidence="1" type="ORF">AVDCRST_MAG56-2369</name>
</gene>
<dbReference type="InterPro" id="IPR011042">
    <property type="entry name" value="6-blade_b-propeller_TolB-like"/>
</dbReference>
<accession>A0A6J4H0N1</accession>
<dbReference type="AlphaFoldDB" id="A0A6J4H0N1"/>
<dbReference type="EMBL" id="CADCTQ010000001">
    <property type="protein sequence ID" value="CAA9211033.1"/>
    <property type="molecule type" value="Genomic_DNA"/>
</dbReference>
<evidence type="ECO:0000313" key="1">
    <source>
        <dbReference type="EMBL" id="CAA9211033.1"/>
    </source>
</evidence>
<reference evidence="1" key="1">
    <citation type="submission" date="2020-02" db="EMBL/GenBank/DDBJ databases">
        <authorList>
            <person name="Meier V. D."/>
        </authorList>
    </citation>
    <scope>NUCLEOTIDE SEQUENCE</scope>
    <source>
        <strain evidence="1">AVDCRST_MAG56</strain>
    </source>
</reference>
<proteinExistence type="predicted"/>
<sequence length="339" mass="35920">MHHKSTGLLLAATLLLAASCREIDKFFDEAKPPKLTAKEFASGLTAPLGLAIDPKGQIWVTEAGTGTKSDGRVSVITPNGKVHPVITGFASAISPEGIAAGLNHLVYQEGILYILNGVDGKLYQADVTSFKPGDKPIPVAELASEDIARFVLDYKFEVDTEFSNIYNLTFGPDGALYIADAGANAIIRRSKTGQLSVFAAIPGISNPTAEGPPTIDGVPTGIVYDGEQFLVSTLTGFPFPAGKARIYGIDRAGNVSVYRDGLTSLVDITLGPDNRPLVLQIADFGPQGFAPRTGKIIRSTAEQSTVVLEGLNLPSDLERRGLKTYYVTSLADGKVLKVD</sequence>
<organism evidence="1">
    <name type="scientific">uncultured Cytophagales bacterium</name>
    <dbReference type="NCBI Taxonomy" id="158755"/>
    <lineage>
        <taxon>Bacteria</taxon>
        <taxon>Pseudomonadati</taxon>
        <taxon>Bacteroidota</taxon>
        <taxon>Sphingobacteriia</taxon>
        <taxon>Sphingobacteriales</taxon>
        <taxon>environmental samples</taxon>
    </lineage>
</organism>
<dbReference type="NCBIfam" id="NF033206">
    <property type="entry name" value="ScyE_fam"/>
    <property type="match status" value="1"/>
</dbReference>
<evidence type="ECO:0008006" key="2">
    <source>
        <dbReference type="Google" id="ProtNLM"/>
    </source>
</evidence>
<protein>
    <recommendedName>
        <fullName evidence="2">ScyD/ScyE family protein</fullName>
    </recommendedName>
</protein>
<dbReference type="SUPFAM" id="SSF101898">
    <property type="entry name" value="NHL repeat"/>
    <property type="match status" value="1"/>
</dbReference>
<dbReference type="PROSITE" id="PS51257">
    <property type="entry name" value="PROKAR_LIPOPROTEIN"/>
    <property type="match status" value="1"/>
</dbReference>
<dbReference type="Gene3D" id="2.120.10.30">
    <property type="entry name" value="TolB, C-terminal domain"/>
    <property type="match status" value="2"/>
</dbReference>
<dbReference type="InterPro" id="IPR048031">
    <property type="entry name" value="ScyD/ScyE-like"/>
</dbReference>
<name>A0A6J4H0N1_9SPHI</name>